<protein>
    <submittedName>
        <fullName evidence="3">GATA-type domain-containing protein</fullName>
    </submittedName>
</protein>
<evidence type="ECO:0000313" key="2">
    <source>
        <dbReference type="Proteomes" id="UP000278807"/>
    </source>
</evidence>
<evidence type="ECO:0000313" key="3">
    <source>
        <dbReference type="WBParaSite" id="HNAJ_0000598201-mRNA-1"/>
    </source>
</evidence>
<proteinExistence type="predicted"/>
<dbReference type="WBParaSite" id="HNAJ_0000598201-mRNA-1">
    <property type="protein sequence ID" value="HNAJ_0000598201-mRNA-1"/>
    <property type="gene ID" value="HNAJ_0000598201"/>
</dbReference>
<dbReference type="Proteomes" id="UP000278807">
    <property type="component" value="Unassembled WGS sequence"/>
</dbReference>
<sequence>MPPQNPLTQTTECAGCGATDFNNRFWVPQSVPGVALCETCQFQQQHLQVPSNQIDQYERWENQVFQNNHGGLNASHLPRMSQVQRDMRKSAECWCQDRPTINTGDGPHETITPPFLLWPVPNKPLKQDLSAWELVSIIHLVALK</sequence>
<name>A0A0R3TFZ1_RODNA</name>
<dbReference type="EMBL" id="UZAE01005788">
    <property type="protein sequence ID" value="VDO01838.1"/>
    <property type="molecule type" value="Genomic_DNA"/>
</dbReference>
<accession>A0A0R3TFZ1</accession>
<organism evidence="3">
    <name type="scientific">Rodentolepis nana</name>
    <name type="common">Dwarf tapeworm</name>
    <name type="synonym">Hymenolepis nana</name>
    <dbReference type="NCBI Taxonomy" id="102285"/>
    <lineage>
        <taxon>Eukaryota</taxon>
        <taxon>Metazoa</taxon>
        <taxon>Spiralia</taxon>
        <taxon>Lophotrochozoa</taxon>
        <taxon>Platyhelminthes</taxon>
        <taxon>Cestoda</taxon>
        <taxon>Eucestoda</taxon>
        <taxon>Cyclophyllidea</taxon>
        <taxon>Hymenolepididae</taxon>
        <taxon>Rodentolepis</taxon>
    </lineage>
</organism>
<gene>
    <name evidence="1" type="ORF">HNAJ_LOCUS5978</name>
</gene>
<evidence type="ECO:0000313" key="1">
    <source>
        <dbReference type="EMBL" id="VDO01838.1"/>
    </source>
</evidence>
<dbReference type="STRING" id="102285.A0A0R3TFZ1"/>
<reference evidence="1 2" key="2">
    <citation type="submission" date="2018-11" db="EMBL/GenBank/DDBJ databases">
        <authorList>
            <consortium name="Pathogen Informatics"/>
        </authorList>
    </citation>
    <scope>NUCLEOTIDE SEQUENCE [LARGE SCALE GENOMIC DNA]</scope>
</reference>
<reference evidence="3" key="1">
    <citation type="submission" date="2017-02" db="UniProtKB">
        <authorList>
            <consortium name="WormBaseParasite"/>
        </authorList>
    </citation>
    <scope>IDENTIFICATION</scope>
</reference>
<dbReference type="AlphaFoldDB" id="A0A0R3TFZ1"/>
<keyword evidence="2" id="KW-1185">Reference proteome</keyword>